<accession>A0AA43B1W9</accession>
<feature type="region of interest" description="Disordered" evidence="1">
    <location>
        <begin position="85"/>
        <end position="104"/>
    </location>
</feature>
<evidence type="ECO:0000313" key="3">
    <source>
        <dbReference type="Proteomes" id="UP001161276"/>
    </source>
</evidence>
<organism evidence="2 3">
    <name type="scientific">Achromobacter marplatensis</name>
    <dbReference type="NCBI Taxonomy" id="470868"/>
    <lineage>
        <taxon>Bacteria</taxon>
        <taxon>Pseudomonadati</taxon>
        <taxon>Pseudomonadota</taxon>
        <taxon>Betaproteobacteria</taxon>
        <taxon>Burkholderiales</taxon>
        <taxon>Alcaligenaceae</taxon>
        <taxon>Achromobacter</taxon>
    </lineage>
</organism>
<sequence>MVGGITGSDAADSAADAQRDAARRSEETQKWFYEQNRGNLEPYNQFGQAGMNALAYRLGLGGVSPTGQSVANQSYDQIRAELLPQFQGGSNGGNPPDLNSLLKNGADRSYSSAQWGYDPQRQKWGYQMSYQGGGDAGNPYTKWVYADGNAGGGSGGVNEAGLEAAIQQRLQQQQASQAGAQNDPLYGSLLDTYKEYTPFSAADFQVDPGYAFRQSEGEKAIERMAAARGGLNSGRAAKDLAAYNSGLASQEYQNAYGRYNNDYLTGFNSFNTNQNNIYNRLMGVTGVGQNAANALAGVGGNAASQIADTQLQAGNAAAAGAVGQANAWSNALGGVTNSLQGAIARGANQGTSGYSGTFTPTTGVGGLGSGQGVNGWW</sequence>
<protein>
    <recommendedName>
        <fullName evidence="4">DNA transfer protein</fullName>
    </recommendedName>
</protein>
<evidence type="ECO:0000313" key="2">
    <source>
        <dbReference type="EMBL" id="MDH2052533.1"/>
    </source>
</evidence>
<gene>
    <name evidence="2" type="ORF">N5K24_19170</name>
</gene>
<evidence type="ECO:0000256" key="1">
    <source>
        <dbReference type="SAM" id="MobiDB-lite"/>
    </source>
</evidence>
<proteinExistence type="predicted"/>
<feature type="region of interest" description="Disordered" evidence="1">
    <location>
        <begin position="1"/>
        <end position="27"/>
    </location>
</feature>
<evidence type="ECO:0008006" key="4">
    <source>
        <dbReference type="Google" id="ProtNLM"/>
    </source>
</evidence>
<feature type="compositionally biased region" description="Basic and acidic residues" evidence="1">
    <location>
        <begin position="17"/>
        <end position="27"/>
    </location>
</feature>
<dbReference type="RefSeq" id="WP_280028026.1">
    <property type="nucleotide sequence ID" value="NZ_JAOCKG010000008.1"/>
</dbReference>
<dbReference type="Proteomes" id="UP001161276">
    <property type="component" value="Unassembled WGS sequence"/>
</dbReference>
<dbReference type="AlphaFoldDB" id="A0AA43B1W9"/>
<dbReference type="EMBL" id="JAOCKG010000008">
    <property type="protein sequence ID" value="MDH2052533.1"/>
    <property type="molecule type" value="Genomic_DNA"/>
</dbReference>
<reference evidence="2" key="1">
    <citation type="submission" date="2022-09" db="EMBL/GenBank/DDBJ databases">
        <title>Intensive care unit water sources are persistently colonized with multi-drug resistant bacteria and are the site of extensive horizontal gene transfer of antibiotic resistance genes.</title>
        <authorList>
            <person name="Diorio-Toth L."/>
        </authorList>
    </citation>
    <scope>NUCLEOTIDE SEQUENCE</scope>
    <source>
        <strain evidence="2">GD03676</strain>
    </source>
</reference>
<name>A0AA43B1W9_9BURK</name>
<comment type="caution">
    <text evidence="2">The sequence shown here is derived from an EMBL/GenBank/DDBJ whole genome shotgun (WGS) entry which is preliminary data.</text>
</comment>